<sequence length="115" mass="13745">MTPIQYRPHREKLQYLRGILAAIDWQEQMRVRAIREAIRMATAEFWERRATDFEWVMQERFTDPLDACTEGMEPNRATALSCRRHAHLLRTGFFAEPWWGFDEDFADILAERQVA</sequence>
<name>A0A4R7J3F9_9ACTN</name>
<dbReference type="Proteomes" id="UP000295371">
    <property type="component" value="Unassembled WGS sequence"/>
</dbReference>
<keyword evidence="2" id="KW-1185">Reference proteome</keyword>
<accession>A0A4R7J3F9</accession>
<reference evidence="1 2" key="1">
    <citation type="submission" date="2019-03" db="EMBL/GenBank/DDBJ databases">
        <title>Genomic Encyclopedia of Archaeal and Bacterial Type Strains, Phase II (KMG-II): from individual species to whole genera.</title>
        <authorList>
            <person name="Goeker M."/>
        </authorList>
    </citation>
    <scope>NUCLEOTIDE SEQUENCE [LARGE SCALE GENOMIC DNA]</scope>
    <source>
        <strain evidence="1 2">DSM 24323</strain>
    </source>
</reference>
<gene>
    <name evidence="1" type="ORF">CLV29_2290</name>
</gene>
<comment type="caution">
    <text evidence="1">The sequence shown here is derived from an EMBL/GenBank/DDBJ whole genome shotgun (WGS) entry which is preliminary data.</text>
</comment>
<dbReference type="EMBL" id="SOAW01000002">
    <property type="protein sequence ID" value="TDT30883.1"/>
    <property type="molecule type" value="Genomic_DNA"/>
</dbReference>
<organism evidence="1 2">
    <name type="scientific">Naumannella halotolerans</name>
    <dbReference type="NCBI Taxonomy" id="993414"/>
    <lineage>
        <taxon>Bacteria</taxon>
        <taxon>Bacillati</taxon>
        <taxon>Actinomycetota</taxon>
        <taxon>Actinomycetes</taxon>
        <taxon>Propionibacteriales</taxon>
        <taxon>Propionibacteriaceae</taxon>
        <taxon>Naumannella</taxon>
    </lineage>
</organism>
<protein>
    <submittedName>
        <fullName evidence="1">Uncharacterized protein</fullName>
    </submittedName>
</protein>
<evidence type="ECO:0000313" key="2">
    <source>
        <dbReference type="Proteomes" id="UP000295371"/>
    </source>
</evidence>
<dbReference type="RefSeq" id="WP_133755229.1">
    <property type="nucleotide sequence ID" value="NZ_SOAW01000002.1"/>
</dbReference>
<dbReference type="AlphaFoldDB" id="A0A4R7J3F9"/>
<proteinExistence type="predicted"/>
<evidence type="ECO:0000313" key="1">
    <source>
        <dbReference type="EMBL" id="TDT30883.1"/>
    </source>
</evidence>